<dbReference type="OrthoDB" id="9810372at2"/>
<evidence type="ECO:0000256" key="2">
    <source>
        <dbReference type="ARBA" id="ARBA00012323"/>
    </source>
</evidence>
<evidence type="ECO:0000256" key="1">
    <source>
        <dbReference type="ARBA" id="ARBA00006479"/>
    </source>
</evidence>
<keyword evidence="7" id="KW-0067">ATP-binding</keyword>
<dbReference type="PANTHER" id="PTHR18964:SF149">
    <property type="entry name" value="BIFUNCTIONAL UDP-N-ACETYLGLUCOSAMINE 2-EPIMERASE_N-ACETYLMANNOSAMINE KINASE"/>
    <property type="match status" value="1"/>
</dbReference>
<dbReference type="InterPro" id="IPR043129">
    <property type="entry name" value="ATPase_NBD"/>
</dbReference>
<accession>A0A1B1YAN1</accession>
<keyword evidence="4" id="KW-0808">Transferase</keyword>
<evidence type="ECO:0000256" key="8">
    <source>
        <dbReference type="ARBA" id="ARBA00032386"/>
    </source>
</evidence>
<name>A0A1B1YAN1_THEST</name>
<dbReference type="PANTHER" id="PTHR18964">
    <property type="entry name" value="ROK (REPRESSOR, ORF, KINASE) FAMILY"/>
    <property type="match status" value="1"/>
</dbReference>
<evidence type="ECO:0000256" key="3">
    <source>
        <dbReference type="ARBA" id="ARBA00014701"/>
    </source>
</evidence>
<protein>
    <recommendedName>
        <fullName evidence="3">Glucokinase</fullName>
        <ecNumber evidence="2">2.7.1.2</ecNumber>
    </recommendedName>
    <alternativeName>
        <fullName evidence="8">Glucose kinase</fullName>
    </alternativeName>
</protein>
<dbReference type="Gene3D" id="3.30.420.40">
    <property type="match status" value="2"/>
</dbReference>
<dbReference type="GO" id="GO:0005524">
    <property type="term" value="F:ATP binding"/>
    <property type="evidence" value="ECO:0007669"/>
    <property type="project" value="UniProtKB-KW"/>
</dbReference>
<comment type="similarity">
    <text evidence="1">Belongs to the ROK (NagC/XylR) family.</text>
</comment>
<dbReference type="EC" id="2.7.1.2" evidence="2"/>
<dbReference type="GO" id="GO:0004340">
    <property type="term" value="F:glucokinase activity"/>
    <property type="evidence" value="ECO:0007669"/>
    <property type="project" value="UniProtKB-EC"/>
</dbReference>
<dbReference type="EMBL" id="CP014672">
    <property type="protein sequence ID" value="ANW97816.1"/>
    <property type="molecule type" value="Genomic_DNA"/>
</dbReference>
<reference evidence="9 10" key="1">
    <citation type="submission" date="2016-02" db="EMBL/GenBank/DDBJ databases">
        <title>Comparison of Clostridium stercorarium subspecies using comparative genomics and transcriptomics.</title>
        <authorList>
            <person name="Schellenberg J."/>
            <person name="Thallinger G."/>
            <person name="Levin D.B."/>
            <person name="Zhang X."/>
            <person name="Alvare G."/>
            <person name="Fristensky B."/>
            <person name="Sparling R."/>
        </authorList>
    </citation>
    <scope>NUCLEOTIDE SEQUENCE [LARGE SCALE GENOMIC DNA]</scope>
    <source>
        <strain evidence="9 10">DSM 2910</strain>
    </source>
</reference>
<dbReference type="SUPFAM" id="SSF53067">
    <property type="entry name" value="Actin-like ATPase domain"/>
    <property type="match status" value="1"/>
</dbReference>
<dbReference type="RefSeq" id="WP_015358015.1">
    <property type="nucleotide sequence ID" value="NZ_CP014672.1"/>
</dbReference>
<evidence type="ECO:0000256" key="6">
    <source>
        <dbReference type="ARBA" id="ARBA00022777"/>
    </source>
</evidence>
<keyword evidence="5" id="KW-0547">Nucleotide-binding</keyword>
<evidence type="ECO:0000313" key="10">
    <source>
        <dbReference type="Proteomes" id="UP000092971"/>
    </source>
</evidence>
<dbReference type="InterPro" id="IPR049874">
    <property type="entry name" value="ROK_cs"/>
</dbReference>
<sequence length="320" mass="34165">MYYLGIDLGGTNIAAGIVNDNFEFVAKGSVPTKRGAEYTEIIRDMAQLSQKLILDAGLTVNDIEYIGIGSPGVCDKENGILLYANNLNFYNVPMVKEMQKHISLPVYIENDANCAALGESLAGAARDVSDSVTITLGTGIGGGIVINKRIFTGFNGMAGEIGHTLFAFDGEPCTCGRKGCWEAYASATALIRQTRIAAEKNPDSEINRLVDGNLDLINAKTAFDAMRLGDETGKKVVENYIRYLGEGIANIIVILQPEKVVIGGGISKEGETLLAPLRKVVKENLYYKGDDVPQAQIVKAELGNDAGIIGAAMLGLQGRI</sequence>
<proteinExistence type="inferred from homology"/>
<dbReference type="NCBIfam" id="TIGR00744">
    <property type="entry name" value="ROK_glcA_fam"/>
    <property type="match status" value="1"/>
</dbReference>
<dbReference type="PROSITE" id="PS01125">
    <property type="entry name" value="ROK"/>
    <property type="match status" value="1"/>
</dbReference>
<evidence type="ECO:0000256" key="4">
    <source>
        <dbReference type="ARBA" id="ARBA00022679"/>
    </source>
</evidence>
<evidence type="ECO:0000256" key="7">
    <source>
        <dbReference type="ARBA" id="ARBA00022840"/>
    </source>
</evidence>
<keyword evidence="6 9" id="KW-0418">Kinase</keyword>
<evidence type="ECO:0000313" key="9">
    <source>
        <dbReference type="EMBL" id="ANW97816.1"/>
    </source>
</evidence>
<dbReference type="InterPro" id="IPR004654">
    <property type="entry name" value="ROK_glcA"/>
</dbReference>
<evidence type="ECO:0000256" key="5">
    <source>
        <dbReference type="ARBA" id="ARBA00022741"/>
    </source>
</evidence>
<dbReference type="GO" id="GO:0006096">
    <property type="term" value="P:glycolytic process"/>
    <property type="evidence" value="ECO:0007669"/>
    <property type="project" value="InterPro"/>
</dbReference>
<dbReference type="Pfam" id="PF00480">
    <property type="entry name" value="ROK"/>
    <property type="match status" value="1"/>
</dbReference>
<dbReference type="InterPro" id="IPR000600">
    <property type="entry name" value="ROK"/>
</dbReference>
<organism evidence="9 10">
    <name type="scientific">Thermoclostridium stercorarium subsp. thermolacticum DSM 2910</name>
    <dbReference type="NCBI Taxonomy" id="1121336"/>
    <lineage>
        <taxon>Bacteria</taxon>
        <taxon>Bacillati</taxon>
        <taxon>Bacillota</taxon>
        <taxon>Clostridia</taxon>
        <taxon>Eubacteriales</taxon>
        <taxon>Oscillospiraceae</taxon>
        <taxon>Thermoclostridium</taxon>
    </lineage>
</organism>
<gene>
    <name evidence="9" type="ORF">CSTERTH_01580</name>
</gene>
<dbReference type="GO" id="GO:0005737">
    <property type="term" value="C:cytoplasm"/>
    <property type="evidence" value="ECO:0007669"/>
    <property type="project" value="InterPro"/>
</dbReference>
<dbReference type="AlphaFoldDB" id="A0A1B1YAN1"/>
<dbReference type="Proteomes" id="UP000092971">
    <property type="component" value="Chromosome"/>
</dbReference>